<keyword evidence="1" id="KW-0472">Membrane</keyword>
<keyword evidence="2" id="KW-1185">Reference proteome</keyword>
<dbReference type="WBParaSite" id="SPAL_0000334400.1">
    <property type="protein sequence ID" value="SPAL_0000334400.1"/>
    <property type="gene ID" value="SPAL_0000334400"/>
</dbReference>
<evidence type="ECO:0000313" key="3">
    <source>
        <dbReference type="WBParaSite" id="SPAL_0000334400.1"/>
    </source>
</evidence>
<keyword evidence="1" id="KW-1133">Transmembrane helix</keyword>
<sequence length="168" mass="18895">MHLLTDLKLFIVRLITLGLTIGAGFLIIVGPGYCKESAADLGLLRQCLHFQPFRWNFYDALTYVHLGILSFAVLVALYNFLGFFCHSIFSYNRGMISIYLCVLAYFICGIAEIGLYFDIQNTYTDLSLIKFISDKVLGHFGAGIVYFIAGLLTIYDSTLYKIALADKK</sequence>
<name>A0A0N5BBD6_STREA</name>
<dbReference type="Proteomes" id="UP000046392">
    <property type="component" value="Unplaced"/>
</dbReference>
<feature type="transmembrane region" description="Helical" evidence="1">
    <location>
        <begin position="12"/>
        <end position="33"/>
    </location>
</feature>
<feature type="transmembrane region" description="Helical" evidence="1">
    <location>
        <begin position="96"/>
        <end position="117"/>
    </location>
</feature>
<evidence type="ECO:0000313" key="2">
    <source>
        <dbReference type="Proteomes" id="UP000046392"/>
    </source>
</evidence>
<reference evidence="3" key="1">
    <citation type="submission" date="2017-02" db="UniProtKB">
        <authorList>
            <consortium name="WormBaseParasite"/>
        </authorList>
    </citation>
    <scope>IDENTIFICATION</scope>
</reference>
<dbReference type="AlphaFoldDB" id="A0A0N5BBD6"/>
<organism evidence="2 3">
    <name type="scientific">Strongyloides papillosus</name>
    <name type="common">Intestinal threadworm</name>
    <dbReference type="NCBI Taxonomy" id="174720"/>
    <lineage>
        <taxon>Eukaryota</taxon>
        <taxon>Metazoa</taxon>
        <taxon>Ecdysozoa</taxon>
        <taxon>Nematoda</taxon>
        <taxon>Chromadorea</taxon>
        <taxon>Rhabditida</taxon>
        <taxon>Tylenchina</taxon>
        <taxon>Panagrolaimomorpha</taxon>
        <taxon>Strongyloidoidea</taxon>
        <taxon>Strongyloididae</taxon>
        <taxon>Strongyloides</taxon>
    </lineage>
</organism>
<evidence type="ECO:0000256" key="1">
    <source>
        <dbReference type="SAM" id="Phobius"/>
    </source>
</evidence>
<protein>
    <submittedName>
        <fullName evidence="3">DUF2975 domain-containing protein</fullName>
    </submittedName>
</protein>
<feature type="transmembrane region" description="Helical" evidence="1">
    <location>
        <begin position="137"/>
        <end position="155"/>
    </location>
</feature>
<keyword evidence="1" id="KW-0812">Transmembrane</keyword>
<accession>A0A0N5BBD6</accession>
<proteinExistence type="predicted"/>
<feature type="transmembrane region" description="Helical" evidence="1">
    <location>
        <begin position="63"/>
        <end position="84"/>
    </location>
</feature>